<gene>
    <name evidence="4" type="ORF">F0919_04965</name>
</gene>
<protein>
    <submittedName>
        <fullName evidence="4">AsmA family protein</fullName>
    </submittedName>
</protein>
<sequence length="844" mass="94830">MPSANKRQLLIRGKEKYKGLPRWAKVIIITLMSFLILLVIAWFVLSWYINNHKKEILAKITTSVSESMEGNFHINDIEPALLQNFPSISVRLKGVTLSDSLYYKHKKNTLELGSVYISLNLFSLITRHPEINKVTIEDGTVYLFHDYNYGNAYLFNAKKKQSNKKGGKQPDINKFGIENVLFVYDFYDRNKQFKIGVSDIQGVIHRDGDIWNIKADTRVHFYQMAFNLEKGGFLKSKDLEGDLDIKFNTKTKSLQLPKQYIKVNGTKIKAGVVFNFGAKPIDYSFDIDAPSIGFKEGVSYLSDSIASKLDSFDFDKNIAVKVMINGSFQYPDTPLVRAYFQTEDNALRTSYGKFLDTKLKGNFTNLVYKDRGKTDDNSAVTITGFKGEIMKIPVVVDSFALYGLINPFITVRMKSKFDVTNLNSIIGNTFSFESGTADLNIKYDGPVVSTDNFQHSLFGHVIVKDAAFTYGPRNLSFKKCNINIDFLGQDLVLSNTSLYTKNSAFNIQGIARNFLNIYLLDPGKVAFIWNVNSSHIDLNDFKSFLAPKAKSPKSNQKQDNNKTARISQGFSTMLQQSNMQLHVNVKQLQYNHFSAGNILGDVTLTDNEMSFKNVSLNHAGGSLSANVTTNTSGNLTPFQLQGTITNVKIDKLFYAFDNFGQTTLSPQNLAGSLSADINVKGLLNADGSLRQRSMAGKVSFKLKNGELNNFKPLETIQKFIFKKRNLSHVTFDELKNDLEIYDGKIKINPMTILSSAAIIHTEGVYAFQRGTDISIVLPLRNPEKDKELIAQGKVPKLNKGIVLYLRARDDDAGNVKISWDPLKKGLSKDQTKDENASDDDVHQE</sequence>
<dbReference type="AlphaFoldDB" id="A0A5M6CPU9"/>
<evidence type="ECO:0000256" key="1">
    <source>
        <dbReference type="SAM" id="MobiDB-lite"/>
    </source>
</evidence>
<proteinExistence type="predicted"/>
<dbReference type="PANTHER" id="PTHR30441:SF8">
    <property type="entry name" value="DUF748 DOMAIN-CONTAINING PROTEIN"/>
    <property type="match status" value="1"/>
</dbReference>
<keyword evidence="2" id="KW-0812">Transmembrane</keyword>
<dbReference type="InterPro" id="IPR007844">
    <property type="entry name" value="AsmA"/>
</dbReference>
<dbReference type="Proteomes" id="UP000323632">
    <property type="component" value="Unassembled WGS sequence"/>
</dbReference>
<accession>A0A5M6CPU9</accession>
<feature type="region of interest" description="Disordered" evidence="1">
    <location>
        <begin position="825"/>
        <end position="844"/>
    </location>
</feature>
<name>A0A5M6CPU9_9BACT</name>
<keyword evidence="5" id="KW-1185">Reference proteome</keyword>
<evidence type="ECO:0000256" key="2">
    <source>
        <dbReference type="SAM" id="Phobius"/>
    </source>
</evidence>
<feature type="transmembrane region" description="Helical" evidence="2">
    <location>
        <begin position="26"/>
        <end position="49"/>
    </location>
</feature>
<evidence type="ECO:0000313" key="4">
    <source>
        <dbReference type="EMBL" id="KAA5537026.1"/>
    </source>
</evidence>
<feature type="domain" description="AsmA" evidence="3">
    <location>
        <begin position="456"/>
        <end position="749"/>
    </location>
</feature>
<dbReference type="InterPro" id="IPR052894">
    <property type="entry name" value="AsmA-related"/>
</dbReference>
<dbReference type="Pfam" id="PF05170">
    <property type="entry name" value="AsmA"/>
    <property type="match status" value="2"/>
</dbReference>
<dbReference type="GO" id="GO:0005886">
    <property type="term" value="C:plasma membrane"/>
    <property type="evidence" value="ECO:0007669"/>
    <property type="project" value="TreeGrafter"/>
</dbReference>
<reference evidence="4 5" key="1">
    <citation type="submission" date="2019-09" db="EMBL/GenBank/DDBJ databases">
        <title>Genome sequence and assembly of Taibaiella sp.</title>
        <authorList>
            <person name="Chhetri G."/>
        </authorList>
    </citation>
    <scope>NUCLEOTIDE SEQUENCE [LARGE SCALE GENOMIC DNA]</scope>
    <source>
        <strain evidence="4 5">KVB11</strain>
    </source>
</reference>
<dbReference type="PANTHER" id="PTHR30441">
    <property type="entry name" value="DUF748 DOMAIN-CONTAINING PROTEIN"/>
    <property type="match status" value="1"/>
</dbReference>
<dbReference type="GO" id="GO:0090313">
    <property type="term" value="P:regulation of protein targeting to membrane"/>
    <property type="evidence" value="ECO:0007669"/>
    <property type="project" value="TreeGrafter"/>
</dbReference>
<feature type="domain" description="AsmA" evidence="3">
    <location>
        <begin position="23"/>
        <end position="152"/>
    </location>
</feature>
<organism evidence="4 5">
    <name type="scientific">Taibaiella lutea</name>
    <dbReference type="NCBI Taxonomy" id="2608001"/>
    <lineage>
        <taxon>Bacteria</taxon>
        <taxon>Pseudomonadati</taxon>
        <taxon>Bacteroidota</taxon>
        <taxon>Chitinophagia</taxon>
        <taxon>Chitinophagales</taxon>
        <taxon>Chitinophagaceae</taxon>
        <taxon>Taibaiella</taxon>
    </lineage>
</organism>
<keyword evidence="2" id="KW-0472">Membrane</keyword>
<evidence type="ECO:0000313" key="5">
    <source>
        <dbReference type="Proteomes" id="UP000323632"/>
    </source>
</evidence>
<dbReference type="EMBL" id="VWSH01000001">
    <property type="protein sequence ID" value="KAA5537026.1"/>
    <property type="molecule type" value="Genomic_DNA"/>
</dbReference>
<evidence type="ECO:0000259" key="3">
    <source>
        <dbReference type="Pfam" id="PF05170"/>
    </source>
</evidence>
<keyword evidence="2" id="KW-1133">Transmembrane helix</keyword>
<dbReference type="RefSeq" id="WP_150031602.1">
    <property type="nucleotide sequence ID" value="NZ_VWSH01000001.1"/>
</dbReference>
<comment type="caution">
    <text evidence="4">The sequence shown here is derived from an EMBL/GenBank/DDBJ whole genome shotgun (WGS) entry which is preliminary data.</text>
</comment>